<organism evidence="9 10">
    <name type="scientific">Serratia marcescens</name>
    <dbReference type="NCBI Taxonomy" id="615"/>
    <lineage>
        <taxon>Bacteria</taxon>
        <taxon>Pseudomonadati</taxon>
        <taxon>Pseudomonadota</taxon>
        <taxon>Gammaproteobacteria</taxon>
        <taxon>Enterobacterales</taxon>
        <taxon>Yersiniaceae</taxon>
        <taxon>Serratia</taxon>
    </lineage>
</organism>
<comment type="pathway">
    <text evidence="7">Aromatic compound metabolism; 4-hydroxyphenylacetate degradation; pyruvate and succinate semialdehyde from 4-hydroxyphenylacetate: step 5/7.</text>
</comment>
<evidence type="ECO:0000256" key="4">
    <source>
        <dbReference type="ARBA" id="ARBA00052790"/>
    </source>
</evidence>
<dbReference type="FunFam" id="3.90.850.10:FF:000002">
    <property type="entry name" value="2-hydroxyhepta-2,4-diene-1,7-dioate isomerase"/>
    <property type="match status" value="1"/>
</dbReference>
<dbReference type="GO" id="GO:0016787">
    <property type="term" value="F:hydrolase activity"/>
    <property type="evidence" value="ECO:0007669"/>
    <property type="project" value="UniProtKB-KW"/>
</dbReference>
<dbReference type="InterPro" id="IPR036663">
    <property type="entry name" value="Fumarylacetoacetase_C_sf"/>
</dbReference>
<feature type="domain" description="Fumarylacetoacetase-like C-terminal" evidence="8">
    <location>
        <begin position="72"/>
        <end position="277"/>
    </location>
</feature>
<evidence type="ECO:0000256" key="6">
    <source>
        <dbReference type="ARBA" id="ARBA00060569"/>
    </source>
</evidence>
<protein>
    <submittedName>
        <fullName evidence="9">Fumarylacetoacetate hydrolase family protein</fullName>
    </submittedName>
</protein>
<evidence type="ECO:0000313" key="9">
    <source>
        <dbReference type="EMBL" id="TXE33422.1"/>
    </source>
</evidence>
<dbReference type="EMBL" id="VOUQ01000007">
    <property type="protein sequence ID" value="TXE33422.1"/>
    <property type="molecule type" value="Genomic_DNA"/>
</dbReference>
<dbReference type="GO" id="GO:0046872">
    <property type="term" value="F:metal ion binding"/>
    <property type="evidence" value="ECO:0007669"/>
    <property type="project" value="UniProtKB-KW"/>
</dbReference>
<evidence type="ECO:0000313" key="10">
    <source>
        <dbReference type="Proteomes" id="UP000321126"/>
    </source>
</evidence>
<dbReference type="AlphaFoldDB" id="A0A5C7CEA7"/>
<dbReference type="GO" id="GO:0018800">
    <property type="term" value="F:5-oxopent-3-ene-1,2,5-tricarboxylate decarboxylase activity"/>
    <property type="evidence" value="ECO:0007669"/>
    <property type="project" value="UniProtKB-EC"/>
</dbReference>
<dbReference type="GO" id="GO:0008704">
    <property type="term" value="F:5-carboxymethyl-2-hydroxymuconate delta-isomerase activity"/>
    <property type="evidence" value="ECO:0007669"/>
    <property type="project" value="UniProtKB-EC"/>
</dbReference>
<proteinExistence type="inferred from homology"/>
<evidence type="ECO:0000256" key="3">
    <source>
        <dbReference type="ARBA" id="ARBA00051258"/>
    </source>
</evidence>
<comment type="pathway">
    <text evidence="6">Aromatic compound metabolism; 4-hydroxyphenylacetate degradation; pyruvate and succinate semialdehyde from 4-hydroxyphenylacetate: step 4/7.</text>
</comment>
<evidence type="ECO:0000256" key="1">
    <source>
        <dbReference type="ARBA" id="ARBA00010211"/>
    </source>
</evidence>
<reference evidence="9 10" key="1">
    <citation type="submission" date="2019-07" db="EMBL/GenBank/DDBJ databases">
        <title>Serratia strains were isolated from fresh produce.</title>
        <authorList>
            <person name="Cho G.-S."/>
            <person name="Stein M."/>
            <person name="Lee W."/>
            <person name="Suh S.H."/>
            <person name="Franz C.M.A.P."/>
        </authorList>
    </citation>
    <scope>NUCLEOTIDE SEQUENCE [LARGE SCALE GENOMIC DNA]</scope>
    <source>
        <strain evidence="9 10">S16</strain>
    </source>
</reference>
<gene>
    <name evidence="9" type="ORF">FOT62_14780</name>
</gene>
<dbReference type="Pfam" id="PF01557">
    <property type="entry name" value="FAA_hydrolase"/>
    <property type="match status" value="1"/>
</dbReference>
<dbReference type="InterPro" id="IPR051121">
    <property type="entry name" value="FAH"/>
</dbReference>
<comment type="catalytic activity">
    <reaction evidence="3">
        <text>(3E,5R)-5-carboxy-2-oxohept-3-enedioate + H(+) = (4Z)-2-oxohept-4-enedioate + CO2</text>
        <dbReference type="Rhea" id="RHEA:14397"/>
        <dbReference type="ChEBI" id="CHEBI:15378"/>
        <dbReference type="ChEBI" id="CHEBI:16526"/>
        <dbReference type="ChEBI" id="CHEBI:87491"/>
        <dbReference type="ChEBI" id="CHEBI:87507"/>
        <dbReference type="EC" id="4.1.1.68"/>
    </reaction>
</comment>
<evidence type="ECO:0000256" key="7">
    <source>
        <dbReference type="ARBA" id="ARBA00060680"/>
    </source>
</evidence>
<comment type="function">
    <text evidence="5">Decarboxylates OPET (5-oxo-pent-3-ene-1,2,5-tricarboxylic acid) into HHDD (2-hydroxy-hept-2,4-diene-1,7-dioate) and isomerizes it to OHED (2-oxo-hept-3-ene-1,7-dioate).</text>
</comment>
<comment type="similarity">
    <text evidence="1">Belongs to the FAH family.</text>
</comment>
<name>A0A5C7CEA7_SERMA</name>
<dbReference type="Gene3D" id="3.90.850.10">
    <property type="entry name" value="Fumarylacetoacetase-like, C-terminal domain"/>
    <property type="match status" value="1"/>
</dbReference>
<comment type="catalytic activity">
    <reaction evidence="4">
        <text>(2E,4Z)-5-hydroxypenta-2,4-diene-1,2,5-tricarboxylate = (3E,5R)-5-carboxy-2-oxohept-3-enedioate</text>
        <dbReference type="Rhea" id="RHEA:18813"/>
        <dbReference type="ChEBI" id="CHEBI:47961"/>
        <dbReference type="ChEBI" id="CHEBI:87491"/>
        <dbReference type="EC" id="5.3.3.10"/>
    </reaction>
</comment>
<dbReference type="SUPFAM" id="SSF56529">
    <property type="entry name" value="FAH"/>
    <property type="match status" value="1"/>
</dbReference>
<comment type="caution">
    <text evidence="9">The sequence shown here is derived from an EMBL/GenBank/DDBJ whole genome shotgun (WGS) entry which is preliminary data.</text>
</comment>
<accession>A0A5C7CEA7</accession>
<dbReference type="PANTHER" id="PTHR42796">
    <property type="entry name" value="FUMARYLACETOACETATE HYDROLASE DOMAIN-CONTAINING PROTEIN 2A-RELATED"/>
    <property type="match status" value="1"/>
</dbReference>
<sequence>MKLLRYGQPGQERPGMLDAQGRLRDLSQHIADVGGAALSPASLAKLRALDSAALPLVEGEPRLGACVGGIGKFICIGLNYADHAAETGAAIPEEPVVFNKWTSAVVGPYDRVEIPRGSQKTDWEVELGVVIGLGGRYISEADAMRHVAGYCVINDVSEREYQIERGGTWDKGKGCDTFGPIGPWLVTADEIADPHSLNLWLEVDGKRYQDGNTSTMIFRIPQIVSYLSRFMSLQPGDVISTGTPPGVGMGQKPQPIYLRAGQTMRLGIEGLGEQRQQTVQA</sequence>
<dbReference type="PANTHER" id="PTHR42796:SF4">
    <property type="entry name" value="FUMARYLACETOACETATE HYDROLASE DOMAIN-CONTAINING PROTEIN 2A"/>
    <property type="match status" value="1"/>
</dbReference>
<evidence type="ECO:0000256" key="2">
    <source>
        <dbReference type="ARBA" id="ARBA00022723"/>
    </source>
</evidence>
<dbReference type="RefSeq" id="WP_060444835.1">
    <property type="nucleotide sequence ID" value="NZ_AP021873.1"/>
</dbReference>
<keyword evidence="9" id="KW-0378">Hydrolase</keyword>
<evidence type="ECO:0000259" key="8">
    <source>
        <dbReference type="Pfam" id="PF01557"/>
    </source>
</evidence>
<dbReference type="InterPro" id="IPR011234">
    <property type="entry name" value="Fumarylacetoacetase-like_C"/>
</dbReference>
<dbReference type="GO" id="GO:0019752">
    <property type="term" value="P:carboxylic acid metabolic process"/>
    <property type="evidence" value="ECO:0007669"/>
    <property type="project" value="UniProtKB-ARBA"/>
</dbReference>
<dbReference type="Proteomes" id="UP000321126">
    <property type="component" value="Unassembled WGS sequence"/>
</dbReference>
<evidence type="ECO:0000256" key="5">
    <source>
        <dbReference type="ARBA" id="ARBA00057150"/>
    </source>
</evidence>
<keyword evidence="2" id="KW-0479">Metal-binding</keyword>